<dbReference type="EMBL" id="JABSTV010001250">
    <property type="protein sequence ID" value="KAH7955597.1"/>
    <property type="molecule type" value="Genomic_DNA"/>
</dbReference>
<reference evidence="3" key="1">
    <citation type="journal article" date="2020" name="Cell">
        <title>Large-Scale Comparative Analyses of Tick Genomes Elucidate Their Genetic Diversity and Vector Capacities.</title>
        <authorList>
            <consortium name="Tick Genome and Microbiome Consortium (TIGMIC)"/>
            <person name="Jia N."/>
            <person name="Wang J."/>
            <person name="Shi W."/>
            <person name="Du L."/>
            <person name="Sun Y."/>
            <person name="Zhan W."/>
            <person name="Jiang J.F."/>
            <person name="Wang Q."/>
            <person name="Zhang B."/>
            <person name="Ji P."/>
            <person name="Bell-Sakyi L."/>
            <person name="Cui X.M."/>
            <person name="Yuan T.T."/>
            <person name="Jiang B.G."/>
            <person name="Yang W.F."/>
            <person name="Lam T.T."/>
            <person name="Chang Q.C."/>
            <person name="Ding S.J."/>
            <person name="Wang X.J."/>
            <person name="Zhu J.G."/>
            <person name="Ruan X.D."/>
            <person name="Zhao L."/>
            <person name="Wei J.T."/>
            <person name="Ye R.Z."/>
            <person name="Que T.C."/>
            <person name="Du C.H."/>
            <person name="Zhou Y.H."/>
            <person name="Cheng J.X."/>
            <person name="Dai P.F."/>
            <person name="Guo W.B."/>
            <person name="Han X.H."/>
            <person name="Huang E.J."/>
            <person name="Li L.F."/>
            <person name="Wei W."/>
            <person name="Gao Y.C."/>
            <person name="Liu J.Z."/>
            <person name="Shao H.Z."/>
            <person name="Wang X."/>
            <person name="Wang C.C."/>
            <person name="Yang T.C."/>
            <person name="Huo Q.B."/>
            <person name="Li W."/>
            <person name="Chen H.Y."/>
            <person name="Chen S.E."/>
            <person name="Zhou L.G."/>
            <person name="Ni X.B."/>
            <person name="Tian J.H."/>
            <person name="Sheng Y."/>
            <person name="Liu T."/>
            <person name="Pan Y.S."/>
            <person name="Xia L.Y."/>
            <person name="Li J."/>
            <person name="Zhao F."/>
            <person name="Cao W.C."/>
        </authorList>
    </citation>
    <scope>NUCLEOTIDE SEQUENCE</scope>
    <source>
        <strain evidence="3">Rsan-2018</strain>
    </source>
</reference>
<dbReference type="GO" id="GO:0005829">
    <property type="term" value="C:cytosol"/>
    <property type="evidence" value="ECO:0007669"/>
    <property type="project" value="UniProtKB-SubCell"/>
</dbReference>
<dbReference type="GO" id="GO:0033925">
    <property type="term" value="F:mannosyl-glycoprotein endo-beta-N-acetylglucosaminidase activity"/>
    <property type="evidence" value="ECO:0007669"/>
    <property type="project" value="UniProtKB-EC"/>
</dbReference>
<dbReference type="PANTHER" id="PTHR13246">
    <property type="entry name" value="ENDO BETA N-ACETYLGLUCOSAMINIDASE"/>
    <property type="match status" value="1"/>
</dbReference>
<keyword evidence="4" id="KW-1185">Reference proteome</keyword>
<dbReference type="Gene3D" id="3.20.20.80">
    <property type="entry name" value="Glycosidases"/>
    <property type="match status" value="1"/>
</dbReference>
<dbReference type="InterPro" id="IPR005201">
    <property type="entry name" value="TIM_ENGase"/>
</dbReference>
<feature type="domain" description="Cytosolic endo-beta-N-acetylglucosaminidase TIM barrel" evidence="2">
    <location>
        <begin position="52"/>
        <end position="322"/>
    </location>
</feature>
<dbReference type="PANTHER" id="PTHR13246:SF1">
    <property type="entry name" value="CYTOSOLIC ENDO-BETA-N-ACETYLGLUCOSAMINIDASE"/>
    <property type="match status" value="1"/>
</dbReference>
<name>A0A9D4SVG9_RHISA</name>
<dbReference type="Proteomes" id="UP000821837">
    <property type="component" value="Unassembled WGS sequence"/>
</dbReference>
<evidence type="ECO:0000313" key="4">
    <source>
        <dbReference type="Proteomes" id="UP000821837"/>
    </source>
</evidence>
<comment type="caution">
    <text evidence="3">The sequence shown here is derived from an EMBL/GenBank/DDBJ whole genome shotgun (WGS) entry which is preliminary data.</text>
</comment>
<organism evidence="3 4">
    <name type="scientific">Rhipicephalus sanguineus</name>
    <name type="common">Brown dog tick</name>
    <name type="synonym">Ixodes sanguineus</name>
    <dbReference type="NCBI Taxonomy" id="34632"/>
    <lineage>
        <taxon>Eukaryota</taxon>
        <taxon>Metazoa</taxon>
        <taxon>Ecdysozoa</taxon>
        <taxon>Arthropoda</taxon>
        <taxon>Chelicerata</taxon>
        <taxon>Arachnida</taxon>
        <taxon>Acari</taxon>
        <taxon>Parasitiformes</taxon>
        <taxon>Ixodida</taxon>
        <taxon>Ixodoidea</taxon>
        <taxon>Ixodidae</taxon>
        <taxon>Rhipicephalinae</taxon>
        <taxon>Rhipicephalus</taxon>
        <taxon>Rhipicephalus</taxon>
    </lineage>
</organism>
<dbReference type="VEuPathDB" id="VectorBase:RSAN_042015"/>
<accession>A0A9D4SVG9</accession>
<evidence type="ECO:0000313" key="3">
    <source>
        <dbReference type="EMBL" id="KAH7955597.1"/>
    </source>
</evidence>
<dbReference type="Gene3D" id="2.60.120.260">
    <property type="entry name" value="Galactose-binding domain-like"/>
    <property type="match status" value="1"/>
</dbReference>
<sequence>MAHGEVRPLDTLDELLAFTDPQPCIVERMREVNRGDGQAPRIMFCHDLKGGYLEDRFINGCDSPHGYRFHHWQLIDSFVYYAHHLVTIPPPGWISAGHIHGVKVLAKYLFASSTGVRIFNEHVHRRTPSIFKMHANIVASVAGESASSTLNITSCIPFVKDFLRLLTEEMHSAVPGSMVIWYDAVARTGKCARQNELNSKNAPFFDMCDGIFLHFKWTEDMLEDSARFAGDRKNDVYVGIDVFARKTEYAGGFETCKAVAQARKYGLSAGIFAAGWVYETQDRSNFIDNQCRFWNFLDTLCNDWRVVTLPLKTGFCQGFGEKLYRDGKVASSRPWYNLAKQQLQPRDQGTALCGGCGSATVDTTVAYNGGGCLRLQFEPRNVDVKPYFRRYTIRDLGGDAKLQEIGAALESRAATCCLLGEIVVERLSDVKENVEEDCDDGPDMASDDEEWEPSAKMRRL</sequence>
<feature type="region of interest" description="Disordered" evidence="1">
    <location>
        <begin position="434"/>
        <end position="460"/>
    </location>
</feature>
<proteinExistence type="predicted"/>
<dbReference type="AlphaFoldDB" id="A0A9D4SVG9"/>
<dbReference type="InterPro" id="IPR032979">
    <property type="entry name" value="ENGase"/>
</dbReference>
<evidence type="ECO:0000256" key="1">
    <source>
        <dbReference type="SAM" id="MobiDB-lite"/>
    </source>
</evidence>
<dbReference type="Pfam" id="PF03644">
    <property type="entry name" value="Glyco_hydro_85"/>
    <property type="match status" value="1"/>
</dbReference>
<gene>
    <name evidence="3" type="ORF">HPB52_001693</name>
</gene>
<feature type="compositionally biased region" description="Acidic residues" evidence="1">
    <location>
        <begin position="434"/>
        <end position="452"/>
    </location>
</feature>
<reference evidence="3" key="2">
    <citation type="submission" date="2021-09" db="EMBL/GenBank/DDBJ databases">
        <authorList>
            <person name="Jia N."/>
            <person name="Wang J."/>
            <person name="Shi W."/>
            <person name="Du L."/>
            <person name="Sun Y."/>
            <person name="Zhan W."/>
            <person name="Jiang J."/>
            <person name="Wang Q."/>
            <person name="Zhang B."/>
            <person name="Ji P."/>
            <person name="Sakyi L.B."/>
            <person name="Cui X."/>
            <person name="Yuan T."/>
            <person name="Jiang B."/>
            <person name="Yang W."/>
            <person name="Lam T.T.-Y."/>
            <person name="Chang Q."/>
            <person name="Ding S."/>
            <person name="Wang X."/>
            <person name="Zhu J."/>
            <person name="Ruan X."/>
            <person name="Zhao L."/>
            <person name="Wei J."/>
            <person name="Que T."/>
            <person name="Du C."/>
            <person name="Cheng J."/>
            <person name="Dai P."/>
            <person name="Han X."/>
            <person name="Huang E."/>
            <person name="Gao Y."/>
            <person name="Liu J."/>
            <person name="Shao H."/>
            <person name="Ye R."/>
            <person name="Li L."/>
            <person name="Wei W."/>
            <person name="Wang X."/>
            <person name="Wang C."/>
            <person name="Huo Q."/>
            <person name="Li W."/>
            <person name="Guo W."/>
            <person name="Chen H."/>
            <person name="Chen S."/>
            <person name="Zhou L."/>
            <person name="Zhou L."/>
            <person name="Ni X."/>
            <person name="Tian J."/>
            <person name="Zhou Y."/>
            <person name="Sheng Y."/>
            <person name="Liu T."/>
            <person name="Pan Y."/>
            <person name="Xia L."/>
            <person name="Li J."/>
            <person name="Zhao F."/>
            <person name="Cao W."/>
        </authorList>
    </citation>
    <scope>NUCLEOTIDE SEQUENCE</scope>
    <source>
        <strain evidence="3">Rsan-2018</strain>
        <tissue evidence="3">Larvae</tissue>
    </source>
</reference>
<evidence type="ECO:0000259" key="2">
    <source>
        <dbReference type="Pfam" id="PF03644"/>
    </source>
</evidence>
<protein>
    <recommendedName>
        <fullName evidence="2">Cytosolic endo-beta-N-acetylglucosaminidase TIM barrel domain-containing protein</fullName>
    </recommendedName>
</protein>